<proteinExistence type="predicted"/>
<gene>
    <name evidence="1" type="ORF">AVEN_99712_1</name>
</gene>
<keyword evidence="2" id="KW-1185">Reference proteome</keyword>
<protein>
    <submittedName>
        <fullName evidence="1">Uncharacterized protein</fullName>
    </submittedName>
</protein>
<dbReference type="EMBL" id="BGPR01014335">
    <property type="protein sequence ID" value="GBN64759.1"/>
    <property type="molecule type" value="Genomic_DNA"/>
</dbReference>
<comment type="caution">
    <text evidence="1">The sequence shown here is derived from an EMBL/GenBank/DDBJ whole genome shotgun (WGS) entry which is preliminary data.</text>
</comment>
<sequence length="113" mass="12192">MCPLVYVPLGIATGDEVNVVHQQVLYALAEVLVEDVLLPPDVLNMLGDATSEKVSLAGHSQELSWNSENLDETGISFETLPNEAQDNVILQEPLGEITSCGNEVRTINTETGK</sequence>
<dbReference type="AlphaFoldDB" id="A0A4Y2QNI7"/>
<name>A0A4Y2QNI7_ARAVE</name>
<accession>A0A4Y2QNI7</accession>
<evidence type="ECO:0000313" key="2">
    <source>
        <dbReference type="Proteomes" id="UP000499080"/>
    </source>
</evidence>
<dbReference type="Proteomes" id="UP000499080">
    <property type="component" value="Unassembled WGS sequence"/>
</dbReference>
<dbReference type="OrthoDB" id="6461096at2759"/>
<organism evidence="1 2">
    <name type="scientific">Araneus ventricosus</name>
    <name type="common">Orbweaver spider</name>
    <name type="synonym">Epeira ventricosa</name>
    <dbReference type="NCBI Taxonomy" id="182803"/>
    <lineage>
        <taxon>Eukaryota</taxon>
        <taxon>Metazoa</taxon>
        <taxon>Ecdysozoa</taxon>
        <taxon>Arthropoda</taxon>
        <taxon>Chelicerata</taxon>
        <taxon>Arachnida</taxon>
        <taxon>Araneae</taxon>
        <taxon>Araneomorphae</taxon>
        <taxon>Entelegynae</taxon>
        <taxon>Araneoidea</taxon>
        <taxon>Araneidae</taxon>
        <taxon>Araneus</taxon>
    </lineage>
</organism>
<evidence type="ECO:0000313" key="1">
    <source>
        <dbReference type="EMBL" id="GBN64759.1"/>
    </source>
</evidence>
<reference evidence="1 2" key="1">
    <citation type="journal article" date="2019" name="Sci. Rep.">
        <title>Orb-weaving spider Araneus ventricosus genome elucidates the spidroin gene catalogue.</title>
        <authorList>
            <person name="Kono N."/>
            <person name="Nakamura H."/>
            <person name="Ohtoshi R."/>
            <person name="Moran D.A.P."/>
            <person name="Shinohara A."/>
            <person name="Yoshida Y."/>
            <person name="Fujiwara M."/>
            <person name="Mori M."/>
            <person name="Tomita M."/>
            <person name="Arakawa K."/>
        </authorList>
    </citation>
    <scope>NUCLEOTIDE SEQUENCE [LARGE SCALE GENOMIC DNA]</scope>
</reference>